<sequence>MAEAPPRLRAQQYALTRHLRDPDGASPPPGIEERRLAVYRELLFNNLRGLLASNFPVIARTLGGERWIALVRAFLRDHRCRTPLFPELGREFLRYLEGADGLPAFLPELAHYEWAELALQISEASLADAGAEPLDRADPRPALLDRAPVLSPLAWPLAYRWPVHTIGPEYQPHAPPEAPTLLMLRREADGRVRFSRLSPLAWRLVERLRRCPGASGRAQLLALAAEAGASDPGPFLDGGGALLAQMAATGVIAGTRAPQPAA</sequence>
<feature type="domain" description="NGO1945-like C-terminal" evidence="2">
    <location>
        <begin position="151"/>
        <end position="247"/>
    </location>
</feature>
<keyword evidence="3" id="KW-0238">DNA-binding</keyword>
<proteinExistence type="predicted"/>
<evidence type="ECO:0000313" key="4">
    <source>
        <dbReference type="Proteomes" id="UP001156940"/>
    </source>
</evidence>
<keyword evidence="4" id="KW-1185">Reference proteome</keyword>
<feature type="domain" description="Putative DNA-binding" evidence="1">
    <location>
        <begin position="11"/>
        <end position="96"/>
    </location>
</feature>
<dbReference type="GO" id="GO:0003677">
    <property type="term" value="F:DNA binding"/>
    <property type="evidence" value="ECO:0007669"/>
    <property type="project" value="UniProtKB-KW"/>
</dbReference>
<dbReference type="Proteomes" id="UP001156940">
    <property type="component" value="Unassembled WGS sequence"/>
</dbReference>
<dbReference type="EMBL" id="JARXRM010000008">
    <property type="protein sequence ID" value="MDH5821523.1"/>
    <property type="molecule type" value="Genomic_DNA"/>
</dbReference>
<comment type="caution">
    <text evidence="3">The sequence shown here is derived from an EMBL/GenBank/DDBJ whole genome shotgun (WGS) entry which is preliminary data.</text>
</comment>
<dbReference type="InterPro" id="IPR054098">
    <property type="entry name" value="NGO1945-like_C"/>
</dbReference>
<dbReference type="InterPro" id="IPR044922">
    <property type="entry name" value="DUF2063_N_sf"/>
</dbReference>
<reference evidence="3 4" key="1">
    <citation type="submission" date="2023-04" db="EMBL/GenBank/DDBJ databases">
        <title>Luteimonas endophyticus RD2P54.</title>
        <authorList>
            <person name="Sun J.-Q."/>
        </authorList>
    </citation>
    <scope>NUCLEOTIDE SEQUENCE [LARGE SCALE GENOMIC DNA]</scope>
    <source>
        <strain evidence="3 4">RD2P54</strain>
    </source>
</reference>
<dbReference type="Gene3D" id="1.10.150.690">
    <property type="entry name" value="DUF2063"/>
    <property type="match status" value="1"/>
</dbReference>
<dbReference type="RefSeq" id="WP_280572227.1">
    <property type="nucleotide sequence ID" value="NZ_JARXRM010000008.1"/>
</dbReference>
<dbReference type="InterPro" id="IPR018640">
    <property type="entry name" value="DUF2063"/>
</dbReference>
<name>A0ABT6J3X2_9GAMM</name>
<dbReference type="Gene3D" id="3.90.930.50">
    <property type="match status" value="1"/>
</dbReference>
<accession>A0ABT6J3X2</accession>
<evidence type="ECO:0000313" key="3">
    <source>
        <dbReference type="EMBL" id="MDH5821523.1"/>
    </source>
</evidence>
<gene>
    <name evidence="3" type="ORF">QFW77_00745</name>
</gene>
<evidence type="ECO:0000259" key="2">
    <source>
        <dbReference type="Pfam" id="PF22106"/>
    </source>
</evidence>
<dbReference type="Pfam" id="PF09836">
    <property type="entry name" value="DUF2063"/>
    <property type="match status" value="1"/>
</dbReference>
<dbReference type="Pfam" id="PF22106">
    <property type="entry name" value="NGO1945_C"/>
    <property type="match status" value="1"/>
</dbReference>
<protein>
    <submittedName>
        <fullName evidence="3">DNA-binding domain-containing protein</fullName>
    </submittedName>
</protein>
<evidence type="ECO:0000259" key="1">
    <source>
        <dbReference type="Pfam" id="PF09836"/>
    </source>
</evidence>
<organism evidence="3 4">
    <name type="scientific">Luteimonas endophytica</name>
    <dbReference type="NCBI Taxonomy" id="3042023"/>
    <lineage>
        <taxon>Bacteria</taxon>
        <taxon>Pseudomonadati</taxon>
        <taxon>Pseudomonadota</taxon>
        <taxon>Gammaproteobacteria</taxon>
        <taxon>Lysobacterales</taxon>
        <taxon>Lysobacteraceae</taxon>
        <taxon>Luteimonas</taxon>
    </lineage>
</organism>